<reference evidence="3" key="1">
    <citation type="journal article" date="2019" name="Int. J. Syst. Evol. Microbiol.">
        <title>The Global Catalogue of Microorganisms (GCM) 10K type strain sequencing project: providing services to taxonomists for standard genome sequencing and annotation.</title>
        <authorList>
            <consortium name="The Broad Institute Genomics Platform"/>
            <consortium name="The Broad Institute Genome Sequencing Center for Infectious Disease"/>
            <person name="Wu L."/>
            <person name="Ma J."/>
        </authorList>
    </citation>
    <scope>NUCLEOTIDE SEQUENCE [LARGE SCALE GENOMIC DNA]</scope>
    <source>
        <strain evidence="3">JCM 19173</strain>
    </source>
</reference>
<evidence type="ECO:0000256" key="1">
    <source>
        <dbReference type="SAM" id="MobiDB-lite"/>
    </source>
</evidence>
<dbReference type="SUPFAM" id="SSF109854">
    <property type="entry name" value="DinB/YfiT-like putative metalloenzymes"/>
    <property type="match status" value="1"/>
</dbReference>
<organism evidence="2 3">
    <name type="scientific">Deinococcus radiotolerans</name>
    <dbReference type="NCBI Taxonomy" id="1309407"/>
    <lineage>
        <taxon>Bacteria</taxon>
        <taxon>Thermotogati</taxon>
        <taxon>Deinococcota</taxon>
        <taxon>Deinococci</taxon>
        <taxon>Deinococcales</taxon>
        <taxon>Deinococcaceae</taxon>
        <taxon>Deinococcus</taxon>
    </lineage>
</organism>
<accession>A0ABQ2FIV1</accession>
<evidence type="ECO:0000313" key="2">
    <source>
        <dbReference type="EMBL" id="GGL02493.1"/>
    </source>
</evidence>
<sequence>MPARLAPRTLSGMTNPSESASNAVSGILGILREAVLGGQPGQGTAFLDGTKADGSGNHGLLATLDALSAAQASQDVLGSTVAAHAAHTAYHLEVIVRWERDGDRGPFDWKGSFEPTHVDDPAWAAVRARLRAAYEDLVAFARTWEGRPVDGDVTEGLSGAVAHVAYHLGAIRQLVKGVQ</sequence>
<dbReference type="Proteomes" id="UP000604341">
    <property type="component" value="Unassembled WGS sequence"/>
</dbReference>
<name>A0ABQ2FIV1_9DEIO</name>
<gene>
    <name evidence="2" type="ORF">GCM10010844_21340</name>
</gene>
<dbReference type="InterPro" id="IPR034660">
    <property type="entry name" value="DinB/YfiT-like"/>
</dbReference>
<protein>
    <recommendedName>
        <fullName evidence="4">DinB-like domain-containing protein</fullName>
    </recommendedName>
</protein>
<proteinExistence type="predicted"/>
<comment type="caution">
    <text evidence="2">The sequence shown here is derived from an EMBL/GenBank/DDBJ whole genome shotgun (WGS) entry which is preliminary data.</text>
</comment>
<dbReference type="EMBL" id="BMPE01000004">
    <property type="protein sequence ID" value="GGL02493.1"/>
    <property type="molecule type" value="Genomic_DNA"/>
</dbReference>
<feature type="compositionally biased region" description="Polar residues" evidence="1">
    <location>
        <begin position="11"/>
        <end position="20"/>
    </location>
</feature>
<evidence type="ECO:0000313" key="3">
    <source>
        <dbReference type="Proteomes" id="UP000604341"/>
    </source>
</evidence>
<keyword evidence="3" id="KW-1185">Reference proteome</keyword>
<feature type="region of interest" description="Disordered" evidence="1">
    <location>
        <begin position="1"/>
        <end position="20"/>
    </location>
</feature>
<evidence type="ECO:0008006" key="4">
    <source>
        <dbReference type="Google" id="ProtNLM"/>
    </source>
</evidence>